<dbReference type="PANTHER" id="PTHR13439">
    <property type="entry name" value="CT120 PROTEIN"/>
    <property type="match status" value="1"/>
</dbReference>
<evidence type="ECO:0000259" key="6">
    <source>
        <dbReference type="Pfam" id="PF03798"/>
    </source>
</evidence>
<keyword evidence="8" id="KW-1185">Reference proteome</keyword>
<keyword evidence="4 5" id="KW-0472">Membrane</keyword>
<dbReference type="InterPro" id="IPR006634">
    <property type="entry name" value="TLC-dom"/>
</dbReference>
<feature type="transmembrane region" description="Helical" evidence="5">
    <location>
        <begin position="224"/>
        <end position="243"/>
    </location>
</feature>
<dbReference type="InterPro" id="IPR050846">
    <property type="entry name" value="TLCD"/>
</dbReference>
<keyword evidence="3 5" id="KW-1133">Transmembrane helix</keyword>
<evidence type="ECO:0000313" key="8">
    <source>
        <dbReference type="Proteomes" id="UP001163255"/>
    </source>
</evidence>
<dbReference type="EMBL" id="CP103300">
    <property type="protein sequence ID" value="UYM15617.1"/>
    <property type="molecule type" value="Genomic_DNA"/>
</dbReference>
<evidence type="ECO:0000256" key="3">
    <source>
        <dbReference type="ARBA" id="ARBA00022989"/>
    </source>
</evidence>
<evidence type="ECO:0000256" key="4">
    <source>
        <dbReference type="ARBA" id="ARBA00023136"/>
    </source>
</evidence>
<feature type="transmembrane region" description="Helical" evidence="5">
    <location>
        <begin position="168"/>
        <end position="188"/>
    </location>
</feature>
<evidence type="ECO:0000256" key="5">
    <source>
        <dbReference type="SAM" id="Phobius"/>
    </source>
</evidence>
<feature type="transmembrane region" description="Helical" evidence="5">
    <location>
        <begin position="263"/>
        <end position="283"/>
    </location>
</feature>
<gene>
    <name evidence="7" type="ORF">NX720_22720</name>
</gene>
<dbReference type="Pfam" id="PF03798">
    <property type="entry name" value="TRAM_LAG1_CLN8"/>
    <property type="match status" value="1"/>
</dbReference>
<sequence>MNLSGSFFRLFIFLTLLIKHPESLLANTDLSASYNASEVFNGLVEADSEQKKEVSAGLDGSGWKYLGFIPFPNNDSSVLMQQRAIASFAFSSFLFIRAMTGSRDAPSLMNALITGPSGIYYYVHQNKTVTDIVTGPSVTDYQLENIIPLVLYGYGGYEMMVSLYKRDWLFALHGSVLVAGCAASHNAGKMQLSMFAQVVELSQIFYHLGLVHKRYYGLNKPSPYFFILFTGAFFATRWVILPYEYAKFIRGSYLNEDNYQQEPAMINTIAVGGALINVLNLYWGIRIVSKIREILFQ</sequence>
<evidence type="ECO:0000256" key="2">
    <source>
        <dbReference type="ARBA" id="ARBA00022692"/>
    </source>
</evidence>
<evidence type="ECO:0000256" key="1">
    <source>
        <dbReference type="ARBA" id="ARBA00004141"/>
    </source>
</evidence>
<organism evidence="7 8">
    <name type="scientific">Endozoicomonas euniceicola</name>
    <dbReference type="NCBI Taxonomy" id="1234143"/>
    <lineage>
        <taxon>Bacteria</taxon>
        <taxon>Pseudomonadati</taxon>
        <taxon>Pseudomonadota</taxon>
        <taxon>Gammaproteobacteria</taxon>
        <taxon>Oceanospirillales</taxon>
        <taxon>Endozoicomonadaceae</taxon>
        <taxon>Endozoicomonas</taxon>
    </lineage>
</organism>
<dbReference type="RefSeq" id="WP_262597735.1">
    <property type="nucleotide sequence ID" value="NZ_CP103300.1"/>
</dbReference>
<proteinExistence type="predicted"/>
<reference evidence="7" key="1">
    <citation type="submission" date="2022-10" db="EMBL/GenBank/DDBJ databases">
        <title>Completed Genome Sequence of two octocoral isolated bacterium, Endozoicomonas euniceicola EF212T and Endozoicomonas gorgoniicola PS125T.</title>
        <authorList>
            <person name="Chiou Y.-J."/>
            <person name="Chen Y.-H."/>
        </authorList>
    </citation>
    <scope>NUCLEOTIDE SEQUENCE</scope>
    <source>
        <strain evidence="7">EF212</strain>
    </source>
</reference>
<dbReference type="PANTHER" id="PTHR13439:SF0">
    <property type="entry name" value="TOPOISOMERASE I DAMAGE AFFECTED PROTEIN 4"/>
    <property type="match status" value="1"/>
</dbReference>
<comment type="subcellular location">
    <subcellularLocation>
        <location evidence="1">Membrane</location>
        <topology evidence="1">Multi-pass membrane protein</topology>
    </subcellularLocation>
</comment>
<dbReference type="Proteomes" id="UP001163255">
    <property type="component" value="Chromosome"/>
</dbReference>
<feature type="domain" description="TLC" evidence="6">
    <location>
        <begin position="107"/>
        <end position="288"/>
    </location>
</feature>
<accession>A0ABY6GSS8</accession>
<evidence type="ECO:0000313" key="7">
    <source>
        <dbReference type="EMBL" id="UYM15617.1"/>
    </source>
</evidence>
<keyword evidence="2 5" id="KW-0812">Transmembrane</keyword>
<protein>
    <submittedName>
        <fullName evidence="7">TLC domain-containing protein</fullName>
    </submittedName>
</protein>
<name>A0ABY6GSS8_9GAMM</name>